<keyword evidence="3" id="KW-1185">Reference proteome</keyword>
<protein>
    <submittedName>
        <fullName evidence="2">Uncharacterized protein</fullName>
    </submittedName>
</protein>
<keyword evidence="1" id="KW-0812">Transmembrane</keyword>
<proteinExistence type="predicted"/>
<feature type="transmembrane region" description="Helical" evidence="1">
    <location>
        <begin position="20"/>
        <end position="48"/>
    </location>
</feature>
<organism evidence="2 3">
    <name type="scientific">Spartinivicinus marinus</name>
    <dbReference type="NCBI Taxonomy" id="2994442"/>
    <lineage>
        <taxon>Bacteria</taxon>
        <taxon>Pseudomonadati</taxon>
        <taxon>Pseudomonadota</taxon>
        <taxon>Gammaproteobacteria</taxon>
        <taxon>Oceanospirillales</taxon>
        <taxon>Zooshikellaceae</taxon>
        <taxon>Spartinivicinus</taxon>
    </lineage>
</organism>
<gene>
    <name evidence="2" type="ORF">H0A36_04175</name>
</gene>
<reference evidence="2 3" key="1">
    <citation type="submission" date="2020-07" db="EMBL/GenBank/DDBJ databases">
        <title>Endozoicomonas sp. nov., isolated from sediment.</title>
        <authorList>
            <person name="Gu T."/>
        </authorList>
    </citation>
    <scope>NUCLEOTIDE SEQUENCE [LARGE SCALE GENOMIC DNA]</scope>
    <source>
        <strain evidence="2 3">SM1973</strain>
    </source>
</reference>
<evidence type="ECO:0000256" key="1">
    <source>
        <dbReference type="SAM" id="Phobius"/>
    </source>
</evidence>
<evidence type="ECO:0000313" key="2">
    <source>
        <dbReference type="EMBL" id="NYZ65194.1"/>
    </source>
</evidence>
<dbReference type="RefSeq" id="WP_180567229.1">
    <property type="nucleotide sequence ID" value="NZ_JACCKB010000004.1"/>
</dbReference>
<dbReference type="Proteomes" id="UP000569732">
    <property type="component" value="Unassembled WGS sequence"/>
</dbReference>
<evidence type="ECO:0000313" key="3">
    <source>
        <dbReference type="Proteomes" id="UP000569732"/>
    </source>
</evidence>
<accession>A0A853I4X5</accession>
<keyword evidence="1" id="KW-1133">Transmembrane helix</keyword>
<dbReference type="AlphaFoldDB" id="A0A853I4X5"/>
<keyword evidence="1" id="KW-0472">Membrane</keyword>
<sequence>MNQPNTSSPYNFISAISKLFNLFIQFIALLLSTAGTFALVATIFVVLLQLLHFIESDLWVNFTPEILFGQCYCPFFTHDIIQKIGLAGMLFCFGIVLLLGGYLLSFSNTKTVFVTIKLNRTTPSVET</sequence>
<comment type="caution">
    <text evidence="2">The sequence shown here is derived from an EMBL/GenBank/DDBJ whole genome shotgun (WGS) entry which is preliminary data.</text>
</comment>
<dbReference type="EMBL" id="JACCKB010000004">
    <property type="protein sequence ID" value="NYZ65194.1"/>
    <property type="molecule type" value="Genomic_DNA"/>
</dbReference>
<feature type="transmembrane region" description="Helical" evidence="1">
    <location>
        <begin position="84"/>
        <end position="104"/>
    </location>
</feature>
<name>A0A853I4X5_9GAMM</name>